<comment type="caution">
    <text evidence="1">The sequence shown here is derived from an EMBL/GenBank/DDBJ whole genome shotgun (WGS) entry which is preliminary data.</text>
</comment>
<accession>A0ACB8UNX4</accession>
<keyword evidence="1" id="KW-0436">Ligase</keyword>
<gene>
    <name evidence="1" type="primary">pli1</name>
    <name evidence="1" type="ORF">LOY88_006107</name>
</gene>
<protein>
    <submittedName>
        <fullName evidence="1">E3 SUMO-protein ligase pli1</fullName>
    </submittedName>
</protein>
<dbReference type="EMBL" id="JALBCA010000129">
    <property type="protein sequence ID" value="KAI2382343.1"/>
    <property type="molecule type" value="Genomic_DNA"/>
</dbReference>
<evidence type="ECO:0000313" key="1">
    <source>
        <dbReference type="EMBL" id="KAI2382343.1"/>
    </source>
</evidence>
<name>A0ACB8UNX4_9EURO</name>
<sequence length="502" mass="55951">MPTPPQPYMQHVTALVKSLLNAQLKVILRNEHLPVSGVKHVLQLRILNHIQSVAHIPAEFERLKASIYFTAKNSLSTTPDQSPSSHPMPSHAPTQPLPTPRPAFSTTITPPYSTSTVSPIFKESPFYTILEPLTSVAECKIRETARDVVELKFHLTESVAARFQTESDLRVMVYCTADTGLNQYSKSDISFPHQVELKVNLDEVKTNLRGLKNKPGTTRPADITNFVRKKAGYVNHKFFVIVNLVKKHSVEELVEKLKSKPLITTEQVIREMKSKAEDTDIVATSSIMSLKCPLSTLRIAIPCRTVLCSHSQCFDAVSFLQLQEQAPTWTCPVCNKLTSFEGLQIDQYFDDILKSTSTDTDQVTIEPNGEWSKPGDRDPTTETQAHTPALNDDDDLIEIQDSRLLSLKQEPSAFQIPLPPSITPTPSSREASLVSPARVSTNKRSASQVIDLTGSDDEEPPRPAKRPTLPNSASLNGFRRQSYDYRVDANYRSSLSNSNSNY</sequence>
<proteinExistence type="predicted"/>
<reference evidence="1" key="1">
    <citation type="journal article" date="2022" name="bioRxiv">
        <title>Population genetic analysis of Ophidiomyces ophidiicola, the causative agent of snake fungal disease, indicates recent introductions to the USA.</title>
        <authorList>
            <person name="Ladner J.T."/>
            <person name="Palmer J.M."/>
            <person name="Ettinger C.L."/>
            <person name="Stajich J.E."/>
            <person name="Farrell T.M."/>
            <person name="Glorioso B.M."/>
            <person name="Lawson B."/>
            <person name="Price S.J."/>
            <person name="Stengle A.G."/>
            <person name="Grear D.A."/>
            <person name="Lorch J.M."/>
        </authorList>
    </citation>
    <scope>NUCLEOTIDE SEQUENCE</scope>
    <source>
        <strain evidence="1">NWHC 24266-5</strain>
    </source>
</reference>
<organism evidence="1">
    <name type="scientific">Ophidiomyces ophidiicola</name>
    <dbReference type="NCBI Taxonomy" id="1387563"/>
    <lineage>
        <taxon>Eukaryota</taxon>
        <taxon>Fungi</taxon>
        <taxon>Dikarya</taxon>
        <taxon>Ascomycota</taxon>
        <taxon>Pezizomycotina</taxon>
        <taxon>Eurotiomycetes</taxon>
        <taxon>Eurotiomycetidae</taxon>
        <taxon>Onygenales</taxon>
        <taxon>Onygenaceae</taxon>
        <taxon>Ophidiomyces</taxon>
    </lineage>
</organism>